<protein>
    <submittedName>
        <fullName evidence="2">Uncharacterized protein</fullName>
    </submittedName>
</protein>
<name>A0A8D8Q1L6_9HEMI</name>
<evidence type="ECO:0000313" key="2">
    <source>
        <dbReference type="EMBL" id="CAG6622086.1"/>
    </source>
</evidence>
<feature type="region of interest" description="Disordered" evidence="1">
    <location>
        <begin position="89"/>
        <end position="108"/>
    </location>
</feature>
<sequence length="108" mass="12142">MAIRITQTMIPRTRETEVVDTTTKTIGTKDITSKIRNTGITDTTTKTKIIRTGDITNKIRDTGITDTITQIYNTAKAMRKIKVMVKIGDREEDGKTNKPIPDYGRVAR</sequence>
<organism evidence="2">
    <name type="scientific">Cacopsylla melanoneura</name>
    <dbReference type="NCBI Taxonomy" id="428564"/>
    <lineage>
        <taxon>Eukaryota</taxon>
        <taxon>Metazoa</taxon>
        <taxon>Ecdysozoa</taxon>
        <taxon>Arthropoda</taxon>
        <taxon>Hexapoda</taxon>
        <taxon>Insecta</taxon>
        <taxon>Pterygota</taxon>
        <taxon>Neoptera</taxon>
        <taxon>Paraneoptera</taxon>
        <taxon>Hemiptera</taxon>
        <taxon>Sternorrhyncha</taxon>
        <taxon>Psylloidea</taxon>
        <taxon>Psyllidae</taxon>
        <taxon>Psyllinae</taxon>
        <taxon>Cacopsylla</taxon>
    </lineage>
</organism>
<proteinExistence type="predicted"/>
<evidence type="ECO:0000256" key="1">
    <source>
        <dbReference type="SAM" id="MobiDB-lite"/>
    </source>
</evidence>
<accession>A0A8D8Q1L6</accession>
<reference evidence="2" key="1">
    <citation type="submission" date="2021-05" db="EMBL/GenBank/DDBJ databases">
        <authorList>
            <person name="Alioto T."/>
            <person name="Alioto T."/>
            <person name="Gomez Garrido J."/>
        </authorList>
    </citation>
    <scope>NUCLEOTIDE SEQUENCE</scope>
</reference>
<dbReference type="EMBL" id="HBUF01051734">
    <property type="protein sequence ID" value="CAG6622086.1"/>
    <property type="molecule type" value="Transcribed_RNA"/>
</dbReference>
<dbReference type="EMBL" id="HBUF01051735">
    <property type="protein sequence ID" value="CAG6622088.1"/>
    <property type="molecule type" value="Transcribed_RNA"/>
</dbReference>
<dbReference type="AlphaFoldDB" id="A0A8D8Q1L6"/>